<dbReference type="Pfam" id="PF16134">
    <property type="entry name" value="THOC2_N"/>
    <property type="match status" value="2"/>
</dbReference>
<name>A0A075AVH9_ROZAC</name>
<feature type="coiled-coil region" evidence="5">
    <location>
        <begin position="1023"/>
        <end position="1085"/>
    </location>
</feature>
<dbReference type="GO" id="GO:0000445">
    <property type="term" value="C:THO complex part of transcription export complex"/>
    <property type="evidence" value="ECO:0007669"/>
    <property type="project" value="TreeGrafter"/>
</dbReference>
<keyword evidence="4" id="KW-0539">Nucleus</keyword>
<keyword evidence="10" id="KW-1185">Reference proteome</keyword>
<comment type="subcellular location">
    <subcellularLocation>
        <location evidence="1">Nucleus</location>
    </subcellularLocation>
</comment>
<evidence type="ECO:0000256" key="1">
    <source>
        <dbReference type="ARBA" id="ARBA00004123"/>
    </source>
</evidence>
<feature type="domain" description="THO complex subunitTHOC2 C-terminal" evidence="6">
    <location>
        <begin position="770"/>
        <end position="1055"/>
    </location>
</feature>
<dbReference type="InterPro" id="IPR040007">
    <property type="entry name" value="Tho2"/>
</dbReference>
<feature type="domain" description="THO complex subunit 2 N-terminal" evidence="8">
    <location>
        <begin position="33"/>
        <end position="293"/>
    </location>
</feature>
<dbReference type="Pfam" id="PF11262">
    <property type="entry name" value="Tho2"/>
    <property type="match status" value="1"/>
</dbReference>
<dbReference type="GO" id="GO:0006406">
    <property type="term" value="P:mRNA export from nucleus"/>
    <property type="evidence" value="ECO:0007669"/>
    <property type="project" value="InterPro"/>
</dbReference>
<sequence>MVSQTAFNKEQVYQSLVSSDNLSVSLSKHFFEYLVETPEPVALASTLVEYYQSLKEPMQQEFENLVLDAIYSLDVIFELDLTILAEVVSRLFECGIPVNLMKERLEPGLLETAGIISSATMFSRRIVRINTQKVYRQTKFNLLREESEGFAKLAVCLFEGADVDDTMGKVLELIGYFDLDISRVVDVIFDVWMENGRWEFYVGLLKRLSVGDVMVSNVLGFKLEYFEKNKAETPSGLLMVVGYCIKHGLVPIDMIYGHISPDDEEMEKEMEKFVENVKECSKNTGVVSLNATAETNDNVSRESESLFATKNQKASIIEVLFKVDCSELGLKMVAHFPNLVGYFPRLANTISKWVESKLDLLCGFRLTEVKDLNNKYKTIKEFEENIEDLLDYLDVYLSPGLIAKICRIGKMSIEEDATRIKFWIKLTRRYLLPSFSLCECNPGLANDLWGLLKCFTYKQRFGLYGKWKNEIYEESELLGLARSETSYFMKRAMKRLSKDNVKQFGRVIGKICHNNPLIAFGILIDQVQAYDNLVQPSVDALKYLTEFGYDCLSFILIESLSNPEKDRLKSDGTFINSWLTNLALFTGTFYKKYPVSLEPILQYVFNQLKDGNVFDLIVLKELIEKMSGIEQLEDLSEHQIACSAASSLLKSLSINSQSVLRNNKRPADRLYSCLKEMDIGWPLFILLCQLKDLCLFVQSDLNHLKLLGNLVDECQNVIQQFKEFIFDHEKPKMKFNEIIFDFKLNPEFSLYLSDRSEIIKELDVLPEEMWNGITREFYSLFWRLELKDLEFPKEAYEIELNKQTELLKETDLDKKKTREKIQETIDKLKMDYAIQENKVKETLDLLKTIKNDLFKDFEYLFNYCLFPRIIQSQTDAIYCSKLIFLLHELNTDNFSTLSVLNKIISEISNLIFLLTEKEANCFGKFYNEIFTKLNDWFNKSELYVKECVGVEEDVKQGFNKLWNQEKKIEISNVMNFNEFRNVYFKWNIKLFNSFEICLKSKEFMQIKNVLIILTKISENFPRIKKVGENLDKLISKLRDEENREDLKLLATRYSSILKLNKEKWINEISLRNNQNENEREKDKEKLEKDS</sequence>
<comment type="similarity">
    <text evidence="2">Belongs to the THOC2 family.</text>
</comment>
<dbReference type="InterPro" id="IPR032302">
    <property type="entry name" value="THOC2_N"/>
</dbReference>
<reference evidence="9 10" key="1">
    <citation type="journal article" date="2013" name="Curr. Biol.">
        <title>Shared signatures of parasitism and phylogenomics unite Cryptomycota and microsporidia.</title>
        <authorList>
            <person name="James T.Y."/>
            <person name="Pelin A."/>
            <person name="Bonen L."/>
            <person name="Ahrendt S."/>
            <person name="Sain D."/>
            <person name="Corradi N."/>
            <person name="Stajich J.E."/>
        </authorList>
    </citation>
    <scope>NUCLEOTIDE SEQUENCE [LARGE SCALE GENOMIC DNA]</scope>
    <source>
        <strain evidence="9 10">CSF55</strain>
    </source>
</reference>
<proteinExistence type="inferred from homology"/>
<dbReference type="Proteomes" id="UP000030755">
    <property type="component" value="Unassembled WGS sequence"/>
</dbReference>
<dbReference type="PANTHER" id="PTHR21597:SF0">
    <property type="entry name" value="THO COMPLEX SUBUNIT 2"/>
    <property type="match status" value="1"/>
</dbReference>
<dbReference type="HOGENOM" id="CLU_000511_5_1_1"/>
<dbReference type="InterPro" id="IPR021726">
    <property type="entry name" value="THO_THOC2_N"/>
</dbReference>
<evidence type="ECO:0000256" key="4">
    <source>
        <dbReference type="ARBA" id="ARBA00023242"/>
    </source>
</evidence>
<dbReference type="GO" id="GO:0003729">
    <property type="term" value="F:mRNA binding"/>
    <property type="evidence" value="ECO:0007669"/>
    <property type="project" value="TreeGrafter"/>
</dbReference>
<keyword evidence="5" id="KW-0175">Coiled coil</keyword>
<feature type="coiled-coil region" evidence="5">
    <location>
        <begin position="793"/>
        <end position="838"/>
    </location>
</feature>
<evidence type="ECO:0000259" key="8">
    <source>
        <dbReference type="Pfam" id="PF16134"/>
    </source>
</evidence>
<feature type="domain" description="THO complex subunit 2 N-terminal" evidence="8">
    <location>
        <begin position="375"/>
        <end position="506"/>
    </location>
</feature>
<dbReference type="GO" id="GO:0006397">
    <property type="term" value="P:mRNA processing"/>
    <property type="evidence" value="ECO:0007669"/>
    <property type="project" value="InterPro"/>
</dbReference>
<accession>A0A075AVH9</accession>
<evidence type="ECO:0000256" key="3">
    <source>
        <dbReference type="ARBA" id="ARBA00019596"/>
    </source>
</evidence>
<evidence type="ECO:0000256" key="5">
    <source>
        <dbReference type="SAM" id="Coils"/>
    </source>
</evidence>
<evidence type="ECO:0000259" key="6">
    <source>
        <dbReference type="Pfam" id="PF11262"/>
    </source>
</evidence>
<dbReference type="PANTHER" id="PTHR21597">
    <property type="entry name" value="THO2 PROTEIN"/>
    <property type="match status" value="1"/>
</dbReference>
<protein>
    <recommendedName>
        <fullName evidence="3">THO complex subunit 2</fullName>
    </recommendedName>
</protein>
<gene>
    <name evidence="9" type="ORF">O9G_002988</name>
</gene>
<organism evidence="9 10">
    <name type="scientific">Rozella allomycis (strain CSF55)</name>
    <dbReference type="NCBI Taxonomy" id="988480"/>
    <lineage>
        <taxon>Eukaryota</taxon>
        <taxon>Fungi</taxon>
        <taxon>Fungi incertae sedis</taxon>
        <taxon>Cryptomycota</taxon>
        <taxon>Cryptomycota incertae sedis</taxon>
        <taxon>Rozella</taxon>
    </lineage>
</organism>
<dbReference type="Pfam" id="PF11732">
    <property type="entry name" value="Thoc2"/>
    <property type="match status" value="1"/>
</dbReference>
<evidence type="ECO:0000256" key="2">
    <source>
        <dbReference type="ARBA" id="ARBA00007857"/>
    </source>
</evidence>
<dbReference type="EMBL" id="KE560966">
    <property type="protein sequence ID" value="EPZ34268.1"/>
    <property type="molecule type" value="Genomic_DNA"/>
</dbReference>
<evidence type="ECO:0000313" key="9">
    <source>
        <dbReference type="EMBL" id="EPZ34268.1"/>
    </source>
</evidence>
<feature type="domain" description="THO complex subunitTHOC2 N-terminal" evidence="7">
    <location>
        <begin position="508"/>
        <end position="583"/>
    </location>
</feature>
<dbReference type="STRING" id="988480.A0A075AVH9"/>
<dbReference type="OrthoDB" id="29024at2759"/>
<dbReference type="InterPro" id="IPR021418">
    <property type="entry name" value="THO_THOC2_C"/>
</dbReference>
<dbReference type="OMA" id="NQKLWLM"/>
<evidence type="ECO:0000313" key="10">
    <source>
        <dbReference type="Proteomes" id="UP000030755"/>
    </source>
</evidence>
<evidence type="ECO:0000259" key="7">
    <source>
        <dbReference type="Pfam" id="PF11732"/>
    </source>
</evidence>
<dbReference type="AlphaFoldDB" id="A0A075AVH9"/>
<feature type="non-terminal residue" evidence="9">
    <location>
        <position position="1090"/>
    </location>
</feature>